<dbReference type="EMBL" id="JYDJ01000281">
    <property type="protein sequence ID" value="KRX38105.1"/>
    <property type="molecule type" value="Genomic_DNA"/>
</dbReference>
<keyword evidence="2" id="KW-1185">Reference proteome</keyword>
<reference evidence="1 2" key="1">
    <citation type="submission" date="2015-01" db="EMBL/GenBank/DDBJ databases">
        <title>Evolution of Trichinella species and genotypes.</title>
        <authorList>
            <person name="Korhonen P.K."/>
            <person name="Edoardo P."/>
            <person name="Giuseppe L.R."/>
            <person name="Gasser R.B."/>
        </authorList>
    </citation>
    <scope>NUCLEOTIDE SEQUENCE [LARGE SCALE GENOMIC DNA]</scope>
    <source>
        <strain evidence="1">ISS417</strain>
    </source>
</reference>
<protein>
    <submittedName>
        <fullName evidence="1">Uncharacterized protein</fullName>
    </submittedName>
</protein>
<comment type="caution">
    <text evidence="1">The sequence shown here is derived from an EMBL/GenBank/DDBJ whole genome shotgun (WGS) entry which is preliminary data.</text>
</comment>
<dbReference type="Proteomes" id="UP000055048">
    <property type="component" value="Unassembled WGS sequence"/>
</dbReference>
<proteinExistence type="predicted"/>
<name>A0A0V0TGG3_9BILA</name>
<sequence>MYVFVAKCLYCQLHQNLTHTESADDPRVYRDSHFEKHSFRISSPFQPFTHIFQFLRPAFMHKVHLIATITGQGTTQIYWPLEE</sequence>
<evidence type="ECO:0000313" key="1">
    <source>
        <dbReference type="EMBL" id="KRX38105.1"/>
    </source>
</evidence>
<gene>
    <name evidence="1" type="ORF">T05_8456</name>
</gene>
<accession>A0A0V0TGG3</accession>
<evidence type="ECO:0000313" key="2">
    <source>
        <dbReference type="Proteomes" id="UP000055048"/>
    </source>
</evidence>
<organism evidence="1 2">
    <name type="scientific">Trichinella murrelli</name>
    <dbReference type="NCBI Taxonomy" id="144512"/>
    <lineage>
        <taxon>Eukaryota</taxon>
        <taxon>Metazoa</taxon>
        <taxon>Ecdysozoa</taxon>
        <taxon>Nematoda</taxon>
        <taxon>Enoplea</taxon>
        <taxon>Dorylaimia</taxon>
        <taxon>Trichinellida</taxon>
        <taxon>Trichinellidae</taxon>
        <taxon>Trichinella</taxon>
    </lineage>
</organism>
<dbReference type="AlphaFoldDB" id="A0A0V0TGG3"/>